<dbReference type="Pfam" id="PF02055">
    <property type="entry name" value="Glyco_hydro_30"/>
    <property type="match status" value="1"/>
</dbReference>
<evidence type="ECO:0000256" key="7">
    <source>
        <dbReference type="SAM" id="SignalP"/>
    </source>
</evidence>
<dbReference type="Pfam" id="PF17189">
    <property type="entry name" value="Glyco_hydro_30C"/>
    <property type="match status" value="1"/>
</dbReference>
<gene>
    <name evidence="10" type="ORF">LSTR_LSTR006106</name>
</gene>
<dbReference type="PRINTS" id="PR00843">
    <property type="entry name" value="GLHYDRLASE30"/>
</dbReference>
<keyword evidence="11" id="KW-1185">Reference proteome</keyword>
<dbReference type="SUPFAM" id="SSF51445">
    <property type="entry name" value="(Trans)glycosidases"/>
    <property type="match status" value="1"/>
</dbReference>
<dbReference type="AlphaFoldDB" id="A0A482WZA2"/>
<dbReference type="InterPro" id="IPR001139">
    <property type="entry name" value="Glyco_hydro_30"/>
</dbReference>
<dbReference type="PANTHER" id="PTHR11069">
    <property type="entry name" value="GLUCOSYLCERAMIDASE"/>
    <property type="match status" value="1"/>
</dbReference>
<dbReference type="InParanoid" id="A0A482WZA2"/>
<dbReference type="EMBL" id="QKKF02022243">
    <property type="protein sequence ID" value="RZF38511.1"/>
    <property type="molecule type" value="Genomic_DNA"/>
</dbReference>
<dbReference type="Gene3D" id="3.20.20.80">
    <property type="entry name" value="Glycosidases"/>
    <property type="match status" value="1"/>
</dbReference>
<name>A0A482WZA2_LAOST</name>
<evidence type="ECO:0000256" key="4">
    <source>
        <dbReference type="ARBA" id="ARBA00022729"/>
    </source>
</evidence>
<evidence type="ECO:0000256" key="5">
    <source>
        <dbReference type="ARBA" id="ARBA00022801"/>
    </source>
</evidence>
<keyword evidence="6" id="KW-0443">Lipid metabolism</keyword>
<dbReference type="GO" id="GO:0006680">
    <property type="term" value="P:glucosylceramide catabolic process"/>
    <property type="evidence" value="ECO:0007669"/>
    <property type="project" value="TreeGrafter"/>
</dbReference>
<evidence type="ECO:0000259" key="9">
    <source>
        <dbReference type="Pfam" id="PF17189"/>
    </source>
</evidence>
<protein>
    <recommendedName>
        <fullName evidence="3 6">Glucosylceramidase</fullName>
        <ecNumber evidence="3 6">3.2.1.45</ecNumber>
    </recommendedName>
</protein>
<evidence type="ECO:0000259" key="8">
    <source>
        <dbReference type="Pfam" id="PF02055"/>
    </source>
</evidence>
<sequence>MYEMKYLALVVVLFTSTVCDETKDLACNAVRKDSGFICVCNKTYCDTIERPRKLKLGQYHVYSTSNSMPGFNHFTSYFNFKNAPVEALKLKLDSNIKLQKIRGFGSSFTDSVGYSFNRLSRDVQNNFLKSHFSVEGIEYSLCRVVLGSSDFSSHEYTYVPEYDPSLSTFNLTDEDYTNKIWLITRANAMSERKINLLGSTWTAPPWMKTNKNFTTGYLKMEFEQAWADYHVKTLDAFKKEGVNFWGLTTGNEPVTLTTFRTRIPNLAMFPEQQRDWIGKNLGPSLKKHGYANISLIVLDDQRKYAYWWMNTILNSVEARKYVNGIGIHWYMDAEASPLIMDQIHSKYPEQEIIYTESSINPAVSIASNDQSKSDHRSRISMKNNDNVWEEIHPKLGDWRRATLYITSVMESLLHWTTGYIDWNLALDMTGGPTGMGFTCDAPIIINYESDEFYKQPMFYAMGHFSKFLQPGSVIIDVQSESSTSKFVIKERKPAFRRPFVYSDVTYIAALNPDETTTIIMFNPKNTSVAVSIDCGERGYAHVKLHAESLTSIIF</sequence>
<keyword evidence="6" id="KW-0326">Glycosidase</keyword>
<dbReference type="STRING" id="195883.A0A482WZA2"/>
<dbReference type="InterPro" id="IPR033452">
    <property type="entry name" value="GH30_C"/>
</dbReference>
<dbReference type="SMR" id="A0A482WZA2"/>
<keyword evidence="4 7" id="KW-0732">Signal</keyword>
<evidence type="ECO:0000256" key="3">
    <source>
        <dbReference type="ARBA" id="ARBA00012658"/>
    </source>
</evidence>
<dbReference type="InterPro" id="IPR017853">
    <property type="entry name" value="GH"/>
</dbReference>
<feature type="domain" description="Glycosyl hydrolase family 30 TIM-barrel" evidence="8">
    <location>
        <begin position="101"/>
        <end position="468"/>
    </location>
</feature>
<organism evidence="10 11">
    <name type="scientific">Laodelphax striatellus</name>
    <name type="common">Small brown planthopper</name>
    <name type="synonym">Delphax striatella</name>
    <dbReference type="NCBI Taxonomy" id="195883"/>
    <lineage>
        <taxon>Eukaryota</taxon>
        <taxon>Metazoa</taxon>
        <taxon>Ecdysozoa</taxon>
        <taxon>Arthropoda</taxon>
        <taxon>Hexapoda</taxon>
        <taxon>Insecta</taxon>
        <taxon>Pterygota</taxon>
        <taxon>Neoptera</taxon>
        <taxon>Paraneoptera</taxon>
        <taxon>Hemiptera</taxon>
        <taxon>Auchenorrhyncha</taxon>
        <taxon>Fulgoroidea</taxon>
        <taxon>Delphacidae</taxon>
        <taxon>Criomorphinae</taxon>
        <taxon>Laodelphax</taxon>
    </lineage>
</organism>
<evidence type="ECO:0000313" key="11">
    <source>
        <dbReference type="Proteomes" id="UP000291343"/>
    </source>
</evidence>
<keyword evidence="5 6" id="KW-0378">Hydrolase</keyword>
<dbReference type="OrthoDB" id="6624366at2759"/>
<dbReference type="Proteomes" id="UP000291343">
    <property type="component" value="Unassembled WGS sequence"/>
</dbReference>
<feature type="chain" id="PRO_5019832765" description="Glucosylceramidase" evidence="7">
    <location>
        <begin position="20"/>
        <end position="554"/>
    </location>
</feature>
<evidence type="ECO:0000313" key="10">
    <source>
        <dbReference type="EMBL" id="RZF38511.1"/>
    </source>
</evidence>
<proteinExistence type="inferred from homology"/>
<evidence type="ECO:0000256" key="6">
    <source>
        <dbReference type="RuleBase" id="RU361188"/>
    </source>
</evidence>
<dbReference type="EC" id="3.2.1.45" evidence="3 6"/>
<accession>A0A482WZA2</accession>
<feature type="domain" description="Glycosyl hydrolase family 30 beta sandwich" evidence="9">
    <location>
        <begin position="471"/>
        <end position="551"/>
    </location>
</feature>
<comment type="caution">
    <text evidence="10">The sequence shown here is derived from an EMBL/GenBank/DDBJ whole genome shotgun (WGS) entry which is preliminary data.</text>
</comment>
<evidence type="ECO:0000256" key="2">
    <source>
        <dbReference type="ARBA" id="ARBA00005382"/>
    </source>
</evidence>
<dbReference type="GO" id="GO:0004348">
    <property type="term" value="F:glucosylceramidase activity"/>
    <property type="evidence" value="ECO:0007669"/>
    <property type="project" value="UniProtKB-EC"/>
</dbReference>
<dbReference type="InterPro" id="IPR033453">
    <property type="entry name" value="Glyco_hydro_30_TIM-barrel"/>
</dbReference>
<keyword evidence="6" id="KW-0746">Sphingolipid metabolism</keyword>
<dbReference type="PANTHER" id="PTHR11069:SF23">
    <property type="entry name" value="LYSOSOMAL ACID GLUCOSYLCERAMIDASE"/>
    <property type="match status" value="1"/>
</dbReference>
<feature type="signal peptide" evidence="7">
    <location>
        <begin position="1"/>
        <end position="19"/>
    </location>
</feature>
<comment type="similarity">
    <text evidence="2 6">Belongs to the glycosyl hydrolase 30 family.</text>
</comment>
<reference evidence="10 11" key="1">
    <citation type="journal article" date="2017" name="Gigascience">
        <title>Genome sequence of the small brown planthopper, Laodelphax striatellus.</title>
        <authorList>
            <person name="Zhu J."/>
            <person name="Jiang F."/>
            <person name="Wang X."/>
            <person name="Yang P."/>
            <person name="Bao Y."/>
            <person name="Zhao W."/>
            <person name="Wang W."/>
            <person name="Lu H."/>
            <person name="Wang Q."/>
            <person name="Cui N."/>
            <person name="Li J."/>
            <person name="Chen X."/>
            <person name="Luo L."/>
            <person name="Yu J."/>
            <person name="Kang L."/>
            <person name="Cui F."/>
        </authorList>
    </citation>
    <scope>NUCLEOTIDE SEQUENCE [LARGE SCALE GENOMIC DNA]</scope>
    <source>
        <strain evidence="10">Lst14</strain>
    </source>
</reference>
<evidence type="ECO:0000256" key="1">
    <source>
        <dbReference type="ARBA" id="ARBA00001013"/>
    </source>
</evidence>
<dbReference type="GO" id="GO:0016020">
    <property type="term" value="C:membrane"/>
    <property type="evidence" value="ECO:0007669"/>
    <property type="project" value="GOC"/>
</dbReference>
<comment type="catalytic activity">
    <reaction evidence="1">
        <text>a beta-D-glucosyl-(1&lt;-&gt;1')-N-acylsphing-4-enine + H2O = an N-acylsphing-4-enine + D-glucose</text>
        <dbReference type="Rhea" id="RHEA:13269"/>
        <dbReference type="ChEBI" id="CHEBI:4167"/>
        <dbReference type="ChEBI" id="CHEBI:15377"/>
        <dbReference type="ChEBI" id="CHEBI:22801"/>
        <dbReference type="ChEBI" id="CHEBI:52639"/>
        <dbReference type="EC" id="3.2.1.45"/>
    </reaction>
    <physiologicalReaction direction="left-to-right" evidence="1">
        <dbReference type="Rhea" id="RHEA:13270"/>
    </physiologicalReaction>
</comment>